<protein>
    <submittedName>
        <fullName evidence="1">Pilus assembly protein PilP</fullName>
    </submittedName>
</protein>
<dbReference type="EMBL" id="JAUYVH010000006">
    <property type="protein sequence ID" value="MDQ9170994.1"/>
    <property type="molecule type" value="Genomic_DNA"/>
</dbReference>
<accession>A0ABU1BQ40</accession>
<proteinExistence type="predicted"/>
<name>A0ABU1BQ40_9BURK</name>
<evidence type="ECO:0000313" key="2">
    <source>
        <dbReference type="Proteomes" id="UP001225596"/>
    </source>
</evidence>
<organism evidence="1 2">
    <name type="scientific">Keguizhuia sedimenti</name>
    <dbReference type="NCBI Taxonomy" id="3064264"/>
    <lineage>
        <taxon>Bacteria</taxon>
        <taxon>Pseudomonadati</taxon>
        <taxon>Pseudomonadota</taxon>
        <taxon>Betaproteobacteria</taxon>
        <taxon>Burkholderiales</taxon>
        <taxon>Oxalobacteraceae</taxon>
        <taxon>Keguizhuia</taxon>
    </lineage>
</organism>
<dbReference type="PROSITE" id="PS51257">
    <property type="entry name" value="PROKAR_LIPOPROTEIN"/>
    <property type="match status" value="1"/>
</dbReference>
<dbReference type="Pfam" id="PF04351">
    <property type="entry name" value="PilP"/>
    <property type="match status" value="1"/>
</dbReference>
<dbReference type="Proteomes" id="UP001225596">
    <property type="component" value="Unassembled WGS sequence"/>
</dbReference>
<dbReference type="PIRSF" id="PIRSF016481">
    <property type="entry name" value="Pilus_assembly_PilP"/>
    <property type="match status" value="1"/>
</dbReference>
<sequence length="179" mass="19912">MMSPKSAFLGMAAIVALTGCGDDGVEEVRAWMNETKSQTRIVITKIPEPKKFIPYTYEAKNSIDPYNPMKLEVALAKALAKPGNNSFKPDLDRRREPLEGFPLDTVKMVGTLNKRGLSFALLQVDKVVYQAKVGNYVGQNFGMVTSINETEIELKEIVQDAAGDWVERKAKLELQETSK</sequence>
<dbReference type="InterPro" id="IPR007446">
    <property type="entry name" value="PilP"/>
</dbReference>
<dbReference type="RefSeq" id="WP_338436930.1">
    <property type="nucleotide sequence ID" value="NZ_JAUYVH010000006.1"/>
</dbReference>
<evidence type="ECO:0000313" key="1">
    <source>
        <dbReference type="EMBL" id="MDQ9170994.1"/>
    </source>
</evidence>
<reference evidence="1 2" key="1">
    <citation type="submission" date="2023-08" db="EMBL/GenBank/DDBJ databases">
        <title>Oxalobacteraceae gen .nov., isolated from river sludge outside the plant.</title>
        <authorList>
            <person name="Zhao S.Y."/>
        </authorList>
    </citation>
    <scope>NUCLEOTIDE SEQUENCE [LARGE SCALE GENOMIC DNA]</scope>
    <source>
        <strain evidence="1 2">R-40</strain>
    </source>
</reference>
<dbReference type="Gene3D" id="2.30.30.830">
    <property type="match status" value="1"/>
</dbReference>
<gene>
    <name evidence="1" type="ORF">Q8A64_11300</name>
</gene>
<comment type="caution">
    <text evidence="1">The sequence shown here is derived from an EMBL/GenBank/DDBJ whole genome shotgun (WGS) entry which is preliminary data.</text>
</comment>
<keyword evidence="2" id="KW-1185">Reference proteome</keyword>